<evidence type="ECO:0000313" key="1">
    <source>
        <dbReference type="EMBL" id="KAH6657418.1"/>
    </source>
</evidence>
<protein>
    <submittedName>
        <fullName evidence="1">Uncharacterized protein</fullName>
    </submittedName>
</protein>
<name>A0A9P8US97_9PEZI</name>
<gene>
    <name evidence="1" type="ORF">BKA67DRAFT_555224</name>
</gene>
<evidence type="ECO:0000313" key="2">
    <source>
        <dbReference type="Proteomes" id="UP000758603"/>
    </source>
</evidence>
<proteinExistence type="predicted"/>
<dbReference type="RefSeq" id="XP_045961652.1">
    <property type="nucleotide sequence ID" value="XM_046102055.1"/>
</dbReference>
<reference evidence="1" key="1">
    <citation type="journal article" date="2021" name="Nat. Commun.">
        <title>Genetic determinants of endophytism in the Arabidopsis root mycobiome.</title>
        <authorList>
            <person name="Mesny F."/>
            <person name="Miyauchi S."/>
            <person name="Thiergart T."/>
            <person name="Pickel B."/>
            <person name="Atanasova L."/>
            <person name="Karlsson M."/>
            <person name="Huettel B."/>
            <person name="Barry K.W."/>
            <person name="Haridas S."/>
            <person name="Chen C."/>
            <person name="Bauer D."/>
            <person name="Andreopoulos W."/>
            <person name="Pangilinan J."/>
            <person name="LaButti K."/>
            <person name="Riley R."/>
            <person name="Lipzen A."/>
            <person name="Clum A."/>
            <person name="Drula E."/>
            <person name="Henrissat B."/>
            <person name="Kohler A."/>
            <person name="Grigoriev I.V."/>
            <person name="Martin F.M."/>
            <person name="Hacquard S."/>
        </authorList>
    </citation>
    <scope>NUCLEOTIDE SEQUENCE</scope>
    <source>
        <strain evidence="1">MPI-SDFR-AT-0073</strain>
    </source>
</reference>
<sequence length="294" mass="33686">MASANFHLFNKLPRECQLIIWTFYRDGRSGMRHCFSVDGDSLLYAALEKEDFSLVDNTTTGFGDLDLWSRARPSMPMEQVKLGRDVSILAHMACAAIIFKSTPDSWLTLPGELRNRPVSRHKSSEVWLNFAEDTFYFDRASDQTPVFRWQPSWFRPLYPGKSEIVPRPLSDQHWIFRVQKLALRITSSLRGWIRPWDPVCPPWDVQILQRMKDLRSLQLVVHVADSEAAAQWQSSLDYRKGFITESRFDSSSCLDGLGNAARLVASGLDQARLVKNEIRKMGVTAKIDVMVDLC</sequence>
<dbReference type="Proteomes" id="UP000758603">
    <property type="component" value="Unassembled WGS sequence"/>
</dbReference>
<organism evidence="1 2">
    <name type="scientific">Truncatella angustata</name>
    <dbReference type="NCBI Taxonomy" id="152316"/>
    <lineage>
        <taxon>Eukaryota</taxon>
        <taxon>Fungi</taxon>
        <taxon>Dikarya</taxon>
        <taxon>Ascomycota</taxon>
        <taxon>Pezizomycotina</taxon>
        <taxon>Sordariomycetes</taxon>
        <taxon>Xylariomycetidae</taxon>
        <taxon>Amphisphaeriales</taxon>
        <taxon>Sporocadaceae</taxon>
        <taxon>Truncatella</taxon>
    </lineage>
</organism>
<dbReference type="EMBL" id="JAGPXC010000002">
    <property type="protein sequence ID" value="KAH6657418.1"/>
    <property type="molecule type" value="Genomic_DNA"/>
</dbReference>
<keyword evidence="2" id="KW-1185">Reference proteome</keyword>
<dbReference type="AlphaFoldDB" id="A0A9P8US97"/>
<accession>A0A9P8US97</accession>
<dbReference type="GeneID" id="70130947"/>
<comment type="caution">
    <text evidence="1">The sequence shown here is derived from an EMBL/GenBank/DDBJ whole genome shotgun (WGS) entry which is preliminary data.</text>
</comment>
<dbReference type="OrthoDB" id="4686136at2759"/>